<dbReference type="ExpressionAtlas" id="N1QP42">
    <property type="expression patterns" value="baseline"/>
</dbReference>
<dbReference type="PANTHER" id="PTHR22966">
    <property type="entry name" value="2-AMINOETHANETHIOL DIOXYGENASE"/>
    <property type="match status" value="1"/>
</dbReference>
<name>N1QP42_AEGTA</name>
<dbReference type="AlphaFoldDB" id="N1QP42"/>
<dbReference type="Pfam" id="PF07847">
    <property type="entry name" value="PCO_ADO"/>
    <property type="match status" value="1"/>
</dbReference>
<keyword evidence="6" id="KW-0408">Iron</keyword>
<dbReference type="GO" id="GO:0046872">
    <property type="term" value="F:metal ion binding"/>
    <property type="evidence" value="ECO:0007669"/>
    <property type="project" value="UniProtKB-KW"/>
</dbReference>
<proteinExistence type="inferred from homology"/>
<dbReference type="EnsemblPlants" id="EMT00172">
    <property type="protein sequence ID" value="EMT00172"/>
    <property type="gene ID" value="F775_01048"/>
</dbReference>
<evidence type="ECO:0000256" key="7">
    <source>
        <dbReference type="ARBA" id="ARBA00024284"/>
    </source>
</evidence>
<dbReference type="InterPro" id="IPR012864">
    <property type="entry name" value="PCO/ADO"/>
</dbReference>
<reference evidence="8" key="1">
    <citation type="submission" date="2015-06" db="UniProtKB">
        <authorList>
            <consortium name="EnsemblPlants"/>
        </authorList>
    </citation>
    <scope>IDENTIFICATION</scope>
</reference>
<comment type="cofactor">
    <cofactor evidence="1">
        <name>Fe(2+)</name>
        <dbReference type="ChEBI" id="CHEBI:29033"/>
    </cofactor>
</comment>
<evidence type="ECO:0000256" key="2">
    <source>
        <dbReference type="ARBA" id="ARBA00006622"/>
    </source>
</evidence>
<evidence type="ECO:0000256" key="4">
    <source>
        <dbReference type="ARBA" id="ARBA00022723"/>
    </source>
</evidence>
<organism evidence="8">
    <name type="scientific">Aegilops tauschii</name>
    <name type="common">Tausch's goatgrass</name>
    <name type="synonym">Aegilops squarrosa</name>
    <dbReference type="NCBI Taxonomy" id="37682"/>
    <lineage>
        <taxon>Eukaryota</taxon>
        <taxon>Viridiplantae</taxon>
        <taxon>Streptophyta</taxon>
        <taxon>Embryophyta</taxon>
        <taxon>Tracheophyta</taxon>
        <taxon>Spermatophyta</taxon>
        <taxon>Magnoliopsida</taxon>
        <taxon>Liliopsida</taxon>
        <taxon>Poales</taxon>
        <taxon>Poaceae</taxon>
        <taxon>BOP clade</taxon>
        <taxon>Pooideae</taxon>
        <taxon>Triticodae</taxon>
        <taxon>Triticeae</taxon>
        <taxon>Triticinae</taxon>
        <taxon>Aegilops</taxon>
    </lineage>
</organism>
<evidence type="ECO:0000313" key="8">
    <source>
        <dbReference type="EnsemblPlants" id="EMT00172"/>
    </source>
</evidence>
<comment type="similarity">
    <text evidence="2">Belongs to the cysteine dioxygenase family.</text>
</comment>
<sequence length="117" mass="12985">MTVFRKMHFGSMHLKSDDWARSNSQNGANALTTSYAEAIVLYLENGGKLHCFMVLTTCTMLDLIGPPYNNFAGRNCTCGWRMGLLAQGDPQQLLDEGRNDAIPLRHLGTCMTIVTMI</sequence>
<evidence type="ECO:0000256" key="6">
    <source>
        <dbReference type="ARBA" id="ARBA00023004"/>
    </source>
</evidence>
<protein>
    <recommendedName>
        <fullName evidence="3">cysteine dioxygenase</fullName>
        <ecNumber evidence="3">1.13.11.20</ecNumber>
    </recommendedName>
</protein>
<evidence type="ECO:0000256" key="3">
    <source>
        <dbReference type="ARBA" id="ARBA00013133"/>
    </source>
</evidence>
<evidence type="ECO:0000256" key="1">
    <source>
        <dbReference type="ARBA" id="ARBA00001954"/>
    </source>
</evidence>
<evidence type="ECO:0000256" key="5">
    <source>
        <dbReference type="ARBA" id="ARBA00023002"/>
    </source>
</evidence>
<accession>N1QP42</accession>
<dbReference type="GO" id="GO:0017172">
    <property type="term" value="F:cysteine dioxygenase activity"/>
    <property type="evidence" value="ECO:0007669"/>
    <property type="project" value="UniProtKB-EC"/>
</dbReference>
<keyword evidence="4" id="KW-0479">Metal-binding</keyword>
<keyword evidence="5" id="KW-0560">Oxidoreductase</keyword>
<dbReference type="EC" id="1.13.11.20" evidence="3"/>
<dbReference type="PANTHER" id="PTHR22966:SF1">
    <property type="entry name" value="PLANT CYSTEINE OXIDASE 1"/>
    <property type="match status" value="1"/>
</dbReference>
<comment type="catalytic activity">
    <reaction evidence="7">
        <text>L-cysteine + O2 = 3-sulfino-L-alanine + H(+)</text>
        <dbReference type="Rhea" id="RHEA:20441"/>
        <dbReference type="ChEBI" id="CHEBI:15378"/>
        <dbReference type="ChEBI" id="CHEBI:15379"/>
        <dbReference type="ChEBI" id="CHEBI:35235"/>
        <dbReference type="ChEBI" id="CHEBI:61085"/>
        <dbReference type="EC" id="1.13.11.20"/>
    </reaction>
    <physiologicalReaction direction="left-to-right" evidence="7">
        <dbReference type="Rhea" id="RHEA:20442"/>
    </physiologicalReaction>
</comment>